<accession>A0A078MEQ0</accession>
<dbReference type="EMBL" id="LN483079">
    <property type="protein sequence ID" value="CEA05808.1"/>
    <property type="molecule type" value="Genomic_DNA"/>
</dbReference>
<protein>
    <submittedName>
        <fullName evidence="1">Uncharacterized protein</fullName>
    </submittedName>
</protein>
<gene>
    <name evidence="1" type="ORF">BN1050_02661</name>
</gene>
<organism evidence="1">
    <name type="scientific">Metalysinibacillus saudimassiliensis</name>
    <dbReference type="NCBI Taxonomy" id="1461583"/>
    <lineage>
        <taxon>Bacteria</taxon>
        <taxon>Bacillati</taxon>
        <taxon>Bacillota</taxon>
        <taxon>Bacilli</taxon>
        <taxon>Bacillales</taxon>
        <taxon>Caryophanaceae</taxon>
        <taxon>Metalysinibacillus</taxon>
    </lineage>
</organism>
<dbReference type="HOGENOM" id="CLU_3356933_0_0_9"/>
<name>A0A078MEQ0_9BACL</name>
<dbReference type="AlphaFoldDB" id="A0A078MEQ0"/>
<evidence type="ECO:0000313" key="1">
    <source>
        <dbReference type="EMBL" id="CEA05808.1"/>
    </source>
</evidence>
<proteinExistence type="predicted"/>
<dbReference type="NCBIfam" id="NF040910">
    <property type="entry name" value="CD1375_fam"/>
    <property type="match status" value="1"/>
</dbReference>
<dbReference type="PATRIC" id="fig|1461583.4.peg.2553"/>
<sequence>MAVVYQKLIEAGLRKLDDVQPKALRDQVELLLNQNK</sequence>
<reference evidence="1" key="1">
    <citation type="submission" date="2014-07" db="EMBL/GenBank/DDBJ databases">
        <authorList>
            <person name="Urmite Genomes Urmite Genomes"/>
        </authorList>
    </citation>
    <scope>NUCLEOTIDE SEQUENCE</scope>
    <source>
        <strain evidence="1">13S34_air</strain>
    </source>
</reference>
<dbReference type="InterPro" id="IPR047907">
    <property type="entry name" value="CD1375-like"/>
</dbReference>